<dbReference type="InterPro" id="IPR011922">
    <property type="entry name" value="Cell_div_FtsL"/>
</dbReference>
<evidence type="ECO:0000256" key="4">
    <source>
        <dbReference type="ARBA" id="ARBA00022989"/>
    </source>
</evidence>
<keyword evidence="1 7" id="KW-1003">Cell membrane</keyword>
<reference evidence="11 12" key="1">
    <citation type="submission" date="2021-01" db="EMBL/GenBank/DDBJ databases">
        <title>Genomic Encyclopedia of Type Strains, Phase IV (KMG-IV): sequencing the most valuable type-strain genomes for metagenomic binning, comparative biology and taxonomic classification.</title>
        <authorList>
            <person name="Goeker M."/>
        </authorList>
    </citation>
    <scope>NUCLEOTIDE SEQUENCE [LARGE SCALE GENOMIC DNA]</scope>
    <source>
        <strain evidence="11 12">DSM 104297</strain>
    </source>
</reference>
<comment type="similarity">
    <text evidence="7">Belongs to the FtsL family.</text>
</comment>
<keyword evidence="4 7" id="KW-1133">Transmembrane helix</keyword>
<sequence length="121" mass="14155">MENVAYQVKENQHQHQHQEQKQSKRILKKQRRRISIGEKFIYVGFFAMLLFGAVQIVSNQAALYGVNANIQELEGQIDQQERVNNELKLEVVELSTYERIWTEAKKLGLDLNENNVKVVKD</sequence>
<dbReference type="EMBL" id="JAFBFC010000001">
    <property type="protein sequence ID" value="MBM7701767.1"/>
    <property type="molecule type" value="Genomic_DNA"/>
</dbReference>
<evidence type="ECO:0000256" key="10">
    <source>
        <dbReference type="SAM" id="MobiDB-lite"/>
    </source>
</evidence>
<evidence type="ECO:0000256" key="8">
    <source>
        <dbReference type="NCBIfam" id="TIGR02209"/>
    </source>
</evidence>
<keyword evidence="3 7" id="KW-0812">Transmembrane</keyword>
<dbReference type="InterPro" id="IPR007060">
    <property type="entry name" value="FtsL/DivIC"/>
</dbReference>
<evidence type="ECO:0000256" key="1">
    <source>
        <dbReference type="ARBA" id="ARBA00022475"/>
    </source>
</evidence>
<dbReference type="Proteomes" id="UP000809829">
    <property type="component" value="Unassembled WGS sequence"/>
</dbReference>
<dbReference type="RefSeq" id="WP_205183515.1">
    <property type="nucleotide sequence ID" value="NZ_JAFBFC010000001.1"/>
</dbReference>
<protein>
    <recommendedName>
        <fullName evidence="7 8">Cell division protein FtsL</fullName>
    </recommendedName>
</protein>
<evidence type="ECO:0000256" key="5">
    <source>
        <dbReference type="ARBA" id="ARBA00023136"/>
    </source>
</evidence>
<gene>
    <name evidence="7" type="primary">ftsL</name>
    <name evidence="11" type="ORF">JOC83_000593</name>
</gene>
<feature type="transmembrane region" description="Helical" evidence="7">
    <location>
        <begin position="40"/>
        <end position="58"/>
    </location>
</feature>
<comment type="caution">
    <text evidence="11">The sequence shown here is derived from an EMBL/GenBank/DDBJ whole genome shotgun (WGS) entry which is preliminary data.</text>
</comment>
<keyword evidence="9" id="KW-0175">Coiled coil</keyword>
<evidence type="ECO:0000313" key="12">
    <source>
        <dbReference type="Proteomes" id="UP000809829"/>
    </source>
</evidence>
<name>A0ABS2QRV0_9BACI</name>
<comment type="subcellular location">
    <subcellularLocation>
        <location evidence="7">Cell membrane</location>
        <topology evidence="7">Single-pass type II membrane protein</topology>
    </subcellularLocation>
    <text evidence="7">Localizes to the division septum where it forms a ring structure.</text>
</comment>
<evidence type="ECO:0000256" key="6">
    <source>
        <dbReference type="ARBA" id="ARBA00023306"/>
    </source>
</evidence>
<keyword evidence="6 7" id="KW-0131">Cell cycle</keyword>
<feature type="coiled-coil region" evidence="9">
    <location>
        <begin position="63"/>
        <end position="90"/>
    </location>
</feature>
<dbReference type="NCBIfam" id="TIGR02209">
    <property type="entry name" value="ftsL_broad"/>
    <property type="match status" value="1"/>
</dbReference>
<keyword evidence="5 7" id="KW-0472">Membrane</keyword>
<dbReference type="HAMAP" id="MF_00910">
    <property type="entry name" value="FtsL"/>
    <property type="match status" value="1"/>
</dbReference>
<feature type="compositionally biased region" description="Basic and acidic residues" evidence="10">
    <location>
        <begin position="10"/>
        <end position="22"/>
    </location>
</feature>
<evidence type="ECO:0000313" key="11">
    <source>
        <dbReference type="EMBL" id="MBM7701767.1"/>
    </source>
</evidence>
<proteinExistence type="inferred from homology"/>
<dbReference type="GO" id="GO:0051301">
    <property type="term" value="P:cell division"/>
    <property type="evidence" value="ECO:0007669"/>
    <property type="project" value="UniProtKB-KW"/>
</dbReference>
<evidence type="ECO:0000256" key="2">
    <source>
        <dbReference type="ARBA" id="ARBA00022618"/>
    </source>
</evidence>
<keyword evidence="12" id="KW-1185">Reference proteome</keyword>
<accession>A0ABS2QRV0</accession>
<comment type="function">
    <text evidence="7">Essential cell division protein.</text>
</comment>
<dbReference type="Pfam" id="PF04977">
    <property type="entry name" value="DivIC"/>
    <property type="match status" value="1"/>
</dbReference>
<organism evidence="11 12">
    <name type="scientific">Priestia iocasae</name>
    <dbReference type="NCBI Taxonomy" id="2291674"/>
    <lineage>
        <taxon>Bacteria</taxon>
        <taxon>Bacillati</taxon>
        <taxon>Bacillota</taxon>
        <taxon>Bacilli</taxon>
        <taxon>Bacillales</taxon>
        <taxon>Bacillaceae</taxon>
        <taxon>Priestia</taxon>
    </lineage>
</organism>
<evidence type="ECO:0000256" key="3">
    <source>
        <dbReference type="ARBA" id="ARBA00022692"/>
    </source>
</evidence>
<evidence type="ECO:0000256" key="9">
    <source>
        <dbReference type="SAM" id="Coils"/>
    </source>
</evidence>
<keyword evidence="2 7" id="KW-0132">Cell division</keyword>
<evidence type="ECO:0000256" key="7">
    <source>
        <dbReference type="HAMAP-Rule" id="MF_00910"/>
    </source>
</evidence>
<feature type="region of interest" description="Disordered" evidence="10">
    <location>
        <begin position="1"/>
        <end position="26"/>
    </location>
</feature>